<evidence type="ECO:0000313" key="2">
    <source>
        <dbReference type="Proteomes" id="UP000254939"/>
    </source>
</evidence>
<protein>
    <submittedName>
        <fullName evidence="1">Uncharacterized protein</fullName>
    </submittedName>
</protein>
<dbReference type="Proteomes" id="UP000254939">
    <property type="component" value="Unassembled WGS sequence"/>
</dbReference>
<sequence>MLDRTSRPPKPSFETAFRKWWFAQGPNFKSRLDLIFARTLFHAGYSSGRRANLDRYIFTAGRLRITVWAEGLLEAKRKAIVEAGDRAAKRGWKRPKGWVLKEVL</sequence>
<reference evidence="1 2" key="1">
    <citation type="submission" date="2017-03" db="EMBL/GenBank/DDBJ databases">
        <title>Genome analysis of Rhizobial strains effectives or ineffectives for nitrogen fixation isolated from bean seeds.</title>
        <authorList>
            <person name="Peralta H."/>
            <person name="Aguilar-Vera A."/>
            <person name="Mora Y."/>
            <person name="Vargas-Lagunas C."/>
            <person name="Girard L."/>
            <person name="Mora J."/>
        </authorList>
    </citation>
    <scope>NUCLEOTIDE SEQUENCE [LARGE SCALE GENOMIC DNA]</scope>
    <source>
        <strain evidence="1 2">CCGM3</strain>
    </source>
</reference>
<organism evidence="1 2">
    <name type="scientific">Rhizobium grahamii</name>
    <dbReference type="NCBI Taxonomy" id="1120045"/>
    <lineage>
        <taxon>Bacteria</taxon>
        <taxon>Pseudomonadati</taxon>
        <taxon>Pseudomonadota</taxon>
        <taxon>Alphaproteobacteria</taxon>
        <taxon>Hyphomicrobiales</taxon>
        <taxon>Rhizobiaceae</taxon>
        <taxon>Rhizobium/Agrobacterium group</taxon>
        <taxon>Rhizobium</taxon>
    </lineage>
</organism>
<comment type="caution">
    <text evidence="1">The sequence shown here is derived from an EMBL/GenBank/DDBJ whole genome shotgun (WGS) entry which is preliminary data.</text>
</comment>
<dbReference type="AlphaFoldDB" id="A0A370KFK0"/>
<evidence type="ECO:0000313" key="1">
    <source>
        <dbReference type="EMBL" id="RDJ03226.1"/>
    </source>
</evidence>
<proteinExistence type="predicted"/>
<dbReference type="OrthoDB" id="8368913at2"/>
<name>A0A370KFK0_9HYPH</name>
<gene>
    <name evidence="1" type="ORF">B5K06_29935</name>
</gene>
<dbReference type="EMBL" id="NAAC01000043">
    <property type="protein sequence ID" value="RDJ03226.1"/>
    <property type="molecule type" value="Genomic_DNA"/>
</dbReference>
<accession>A0A370KFK0</accession>